<organism evidence="1 2">
    <name type="scientific">Rhododendron griersonianum</name>
    <dbReference type="NCBI Taxonomy" id="479676"/>
    <lineage>
        <taxon>Eukaryota</taxon>
        <taxon>Viridiplantae</taxon>
        <taxon>Streptophyta</taxon>
        <taxon>Embryophyta</taxon>
        <taxon>Tracheophyta</taxon>
        <taxon>Spermatophyta</taxon>
        <taxon>Magnoliopsida</taxon>
        <taxon>eudicotyledons</taxon>
        <taxon>Gunneridae</taxon>
        <taxon>Pentapetalae</taxon>
        <taxon>asterids</taxon>
        <taxon>Ericales</taxon>
        <taxon>Ericaceae</taxon>
        <taxon>Ericoideae</taxon>
        <taxon>Rhodoreae</taxon>
        <taxon>Rhododendron</taxon>
    </lineage>
</organism>
<protein>
    <submittedName>
        <fullName evidence="1">Uncharacterized protein</fullName>
    </submittedName>
</protein>
<sequence length="149" mass="16357">MRCLGGRLGELDALVLEAKAVADCIDSVITGVFFFVFHSQVGSRRSTSPAQESLATTFKRVLGYTTRKYQYLKVVELVGSVGSAAVEFITFVLENVASLEKLIVNPCIAWNARIPLECELQNIPEEELAREHAMKLAAELPLGVVFVIL</sequence>
<dbReference type="Proteomes" id="UP000823749">
    <property type="component" value="Chromosome 12"/>
</dbReference>
<gene>
    <name evidence="1" type="ORF">RHGRI_033619</name>
</gene>
<dbReference type="EMBL" id="JACTNZ010000012">
    <property type="protein sequence ID" value="KAG5521120.1"/>
    <property type="molecule type" value="Genomic_DNA"/>
</dbReference>
<evidence type="ECO:0000313" key="2">
    <source>
        <dbReference type="Proteomes" id="UP000823749"/>
    </source>
</evidence>
<proteinExistence type="predicted"/>
<evidence type="ECO:0000313" key="1">
    <source>
        <dbReference type="EMBL" id="KAG5521120.1"/>
    </source>
</evidence>
<dbReference type="AlphaFoldDB" id="A0AAV6I0K3"/>
<keyword evidence="2" id="KW-1185">Reference proteome</keyword>
<reference evidence="1" key="1">
    <citation type="submission" date="2020-08" db="EMBL/GenBank/DDBJ databases">
        <title>Plant Genome Project.</title>
        <authorList>
            <person name="Zhang R.-G."/>
        </authorList>
    </citation>
    <scope>NUCLEOTIDE SEQUENCE</scope>
    <source>
        <strain evidence="1">WSP0</strain>
        <tissue evidence="1">Leaf</tissue>
    </source>
</reference>
<accession>A0AAV6I0K3</accession>
<comment type="caution">
    <text evidence="1">The sequence shown here is derived from an EMBL/GenBank/DDBJ whole genome shotgun (WGS) entry which is preliminary data.</text>
</comment>
<name>A0AAV6I0K3_9ERIC</name>